<dbReference type="Pfam" id="PF01266">
    <property type="entry name" value="DAO"/>
    <property type="match status" value="1"/>
</dbReference>
<gene>
    <name evidence="10" type="ORF">ACTOB_008319</name>
</gene>
<dbReference type="Gene3D" id="3.50.50.60">
    <property type="entry name" value="FAD/NAD(P)-binding domain"/>
    <property type="match status" value="1"/>
</dbReference>
<evidence type="ECO:0000256" key="2">
    <source>
        <dbReference type="ARBA" id="ARBA00007330"/>
    </source>
</evidence>
<dbReference type="SUPFAM" id="SSF51905">
    <property type="entry name" value="FAD/NAD(P)-binding domain"/>
    <property type="match status" value="1"/>
</dbReference>
<comment type="cofactor">
    <cofactor evidence="1 6">
        <name>FAD</name>
        <dbReference type="ChEBI" id="CHEBI:57692"/>
    </cofactor>
</comment>
<dbReference type="EMBL" id="CP126980">
    <property type="protein sequence ID" value="WIM96154.1"/>
    <property type="molecule type" value="Genomic_DNA"/>
</dbReference>
<reference evidence="10 11" key="1">
    <citation type="submission" date="2023-06" db="EMBL/GenBank/DDBJ databases">
        <authorList>
            <person name="Yushchuk O."/>
            <person name="Binda E."/>
            <person name="Ruckert-Reed C."/>
            <person name="Fedorenko V."/>
            <person name="Kalinowski J."/>
            <person name="Marinelli F."/>
        </authorList>
    </citation>
    <scope>NUCLEOTIDE SEQUENCE [LARGE SCALE GENOMIC DNA]</scope>
    <source>
        <strain evidence="10 11">NRRL 3884</strain>
    </source>
</reference>
<feature type="region of interest" description="Disordered" evidence="7">
    <location>
        <begin position="559"/>
        <end position="644"/>
    </location>
</feature>
<comment type="similarity">
    <text evidence="2 6">Belongs to the FAD-dependent glycerol-3-phosphate dehydrogenase family.</text>
</comment>
<keyword evidence="3 6" id="KW-0285">Flavoprotein</keyword>
<dbReference type="InterPro" id="IPR000447">
    <property type="entry name" value="G3P_DH_FAD-dep"/>
</dbReference>
<dbReference type="PANTHER" id="PTHR11985">
    <property type="entry name" value="GLYCEROL-3-PHOSPHATE DEHYDROGENASE"/>
    <property type="match status" value="1"/>
</dbReference>
<proteinExistence type="inferred from homology"/>
<dbReference type="InterPro" id="IPR036188">
    <property type="entry name" value="FAD/NAD-bd_sf"/>
</dbReference>
<feature type="domain" description="FAD dependent oxidoreductase" evidence="8">
    <location>
        <begin position="32"/>
        <end position="399"/>
    </location>
</feature>
<dbReference type="GO" id="GO:0016491">
    <property type="term" value="F:oxidoreductase activity"/>
    <property type="evidence" value="ECO:0007669"/>
    <property type="project" value="UniProtKB-KW"/>
</dbReference>
<dbReference type="InterPro" id="IPR038299">
    <property type="entry name" value="DAO_C_sf"/>
</dbReference>
<sequence length="644" mass="69663">MRDPSVSRYSAGRLSPIRRTADLRRLRDEQFDVLVIGGGVTGAGAAVDAASRGLKVALVEARDFAAGTSSRSSKLIHGGLRYLEQLELHLVHEALTERGLLATRIAPHLVRPVPILVPLPASNPAQRVWQRGYYGLGVAAYDAFAGVFGGGRGMPLHRHLSRDGARHIFPSLRADKIAGAIRYYDGQMDDARLVVNLARTAAAQGAAVVTSARVTGFLREAREVVGVRVKDLEAPGSEEFEVRARTVVAATGVWSDDMSQMLHDVGVRPGFQVRASKGVHLVVPRSAITGEAGLILRTATSVLFVLPWGGHWIIGTTDTDWQLDRSHPAASARDISYLLDQVNTVLDRPLTTDDIEGVYAGLRPLLSGEADSTSKLSREHAVVEPMLGLMLVAGGKYTTYRVMAADVIDRAVRRLGGPFRESRTDQLPLLGADGYAAAWRDRQDTARRHGVTTGVVEHLLERYGTLTVHLLAMMAADPELAVPLDGAPEYLAVEVAYAALAEGALHLDDVLTRRTRISIETAHRGSASAEHAARVMGRVLDWDDTVRTREVEHYLARVTAERESQTMPDDRTADAARVGAPDVRGLASDRRSDPSDRRSGSGDRRSGSGDRREGAGDRGSDLGDRHPDSDPPGDRSSDLLEIDL</sequence>
<dbReference type="PROSITE" id="PS00977">
    <property type="entry name" value="FAD_G3PDH_1"/>
    <property type="match status" value="1"/>
</dbReference>
<dbReference type="InterPro" id="IPR031656">
    <property type="entry name" value="DAO_C"/>
</dbReference>
<evidence type="ECO:0000259" key="9">
    <source>
        <dbReference type="Pfam" id="PF16901"/>
    </source>
</evidence>
<dbReference type="EC" id="1.1.5.3" evidence="6"/>
<dbReference type="RefSeq" id="WP_284917448.1">
    <property type="nucleotide sequence ID" value="NZ_CP126980.1"/>
</dbReference>
<keyword evidence="5 6" id="KW-0560">Oxidoreductase</keyword>
<evidence type="ECO:0000313" key="10">
    <source>
        <dbReference type="EMBL" id="WIM96154.1"/>
    </source>
</evidence>
<dbReference type="InterPro" id="IPR006076">
    <property type="entry name" value="FAD-dep_OxRdtase"/>
</dbReference>
<evidence type="ECO:0000256" key="5">
    <source>
        <dbReference type="ARBA" id="ARBA00023002"/>
    </source>
</evidence>
<dbReference type="PRINTS" id="PR01001">
    <property type="entry name" value="FADG3PDH"/>
</dbReference>
<feature type="compositionally biased region" description="Basic and acidic residues" evidence="7">
    <location>
        <begin position="559"/>
        <end position="574"/>
    </location>
</feature>
<dbReference type="Gene3D" id="3.30.9.10">
    <property type="entry name" value="D-Amino Acid Oxidase, subunit A, domain 2"/>
    <property type="match status" value="1"/>
</dbReference>
<comment type="catalytic activity">
    <reaction evidence="6">
        <text>a quinone + sn-glycerol 3-phosphate = dihydroxyacetone phosphate + a quinol</text>
        <dbReference type="Rhea" id="RHEA:18977"/>
        <dbReference type="ChEBI" id="CHEBI:24646"/>
        <dbReference type="ChEBI" id="CHEBI:57597"/>
        <dbReference type="ChEBI" id="CHEBI:57642"/>
        <dbReference type="ChEBI" id="CHEBI:132124"/>
        <dbReference type="EC" id="1.1.5.3"/>
    </reaction>
</comment>
<dbReference type="PROSITE" id="PS00978">
    <property type="entry name" value="FAD_G3PDH_2"/>
    <property type="match status" value="1"/>
</dbReference>
<evidence type="ECO:0000256" key="3">
    <source>
        <dbReference type="ARBA" id="ARBA00022630"/>
    </source>
</evidence>
<evidence type="ECO:0000256" key="6">
    <source>
        <dbReference type="RuleBase" id="RU361217"/>
    </source>
</evidence>
<keyword evidence="11" id="KW-1185">Reference proteome</keyword>
<evidence type="ECO:0000256" key="1">
    <source>
        <dbReference type="ARBA" id="ARBA00001974"/>
    </source>
</evidence>
<organism evidence="10 11">
    <name type="scientific">Actinoplanes oblitus</name>
    <dbReference type="NCBI Taxonomy" id="3040509"/>
    <lineage>
        <taxon>Bacteria</taxon>
        <taxon>Bacillati</taxon>
        <taxon>Actinomycetota</taxon>
        <taxon>Actinomycetes</taxon>
        <taxon>Micromonosporales</taxon>
        <taxon>Micromonosporaceae</taxon>
        <taxon>Actinoplanes</taxon>
    </lineage>
</organism>
<evidence type="ECO:0000256" key="7">
    <source>
        <dbReference type="SAM" id="MobiDB-lite"/>
    </source>
</evidence>
<dbReference type="Pfam" id="PF16901">
    <property type="entry name" value="DAO_C"/>
    <property type="match status" value="1"/>
</dbReference>
<evidence type="ECO:0000313" key="11">
    <source>
        <dbReference type="Proteomes" id="UP001240150"/>
    </source>
</evidence>
<feature type="domain" description="Alpha-glycerophosphate oxidase C-terminal" evidence="9">
    <location>
        <begin position="422"/>
        <end position="545"/>
    </location>
</feature>
<evidence type="ECO:0000256" key="4">
    <source>
        <dbReference type="ARBA" id="ARBA00022827"/>
    </source>
</evidence>
<keyword evidence="4" id="KW-0274">FAD</keyword>
<accession>A0ABY8WE82</accession>
<dbReference type="Proteomes" id="UP001240150">
    <property type="component" value="Chromosome"/>
</dbReference>
<dbReference type="Gene3D" id="1.10.8.870">
    <property type="entry name" value="Alpha-glycerophosphate oxidase, cap domain"/>
    <property type="match status" value="1"/>
</dbReference>
<protein>
    <recommendedName>
        <fullName evidence="6">Glycerol-3-phosphate dehydrogenase</fullName>
        <ecNumber evidence="6">1.1.5.3</ecNumber>
    </recommendedName>
</protein>
<dbReference type="PANTHER" id="PTHR11985:SF31">
    <property type="entry name" value="GLYCEROL-3-PHOSPHATE DEHYDROGENASE 2"/>
    <property type="match status" value="1"/>
</dbReference>
<evidence type="ECO:0000259" key="8">
    <source>
        <dbReference type="Pfam" id="PF01266"/>
    </source>
</evidence>
<name>A0ABY8WE82_9ACTN</name>
<feature type="compositionally biased region" description="Basic and acidic residues" evidence="7">
    <location>
        <begin position="587"/>
        <end position="638"/>
    </location>
</feature>